<evidence type="ECO:0000256" key="2">
    <source>
        <dbReference type="SAM" id="SignalP"/>
    </source>
</evidence>
<proteinExistence type="predicted"/>
<evidence type="ECO:0000313" key="4">
    <source>
        <dbReference type="Proteomes" id="UP001283341"/>
    </source>
</evidence>
<keyword evidence="2" id="KW-0732">Signal</keyword>
<feature type="chain" id="PRO_5041986423" evidence="2">
    <location>
        <begin position="22"/>
        <end position="149"/>
    </location>
</feature>
<reference evidence="3" key="1">
    <citation type="journal article" date="2023" name="Mol. Phylogenet. Evol.">
        <title>Genome-scale phylogeny and comparative genomics of the fungal order Sordariales.</title>
        <authorList>
            <person name="Hensen N."/>
            <person name="Bonometti L."/>
            <person name="Westerberg I."/>
            <person name="Brannstrom I.O."/>
            <person name="Guillou S."/>
            <person name="Cros-Aarteil S."/>
            <person name="Calhoun S."/>
            <person name="Haridas S."/>
            <person name="Kuo A."/>
            <person name="Mondo S."/>
            <person name="Pangilinan J."/>
            <person name="Riley R."/>
            <person name="LaButti K."/>
            <person name="Andreopoulos B."/>
            <person name="Lipzen A."/>
            <person name="Chen C."/>
            <person name="Yan M."/>
            <person name="Daum C."/>
            <person name="Ng V."/>
            <person name="Clum A."/>
            <person name="Steindorff A."/>
            <person name="Ohm R.A."/>
            <person name="Martin F."/>
            <person name="Silar P."/>
            <person name="Natvig D.O."/>
            <person name="Lalanne C."/>
            <person name="Gautier V."/>
            <person name="Ament-Velasquez S.L."/>
            <person name="Kruys A."/>
            <person name="Hutchinson M.I."/>
            <person name="Powell A.J."/>
            <person name="Barry K."/>
            <person name="Miller A.N."/>
            <person name="Grigoriev I.V."/>
            <person name="Debuchy R."/>
            <person name="Gladieux P."/>
            <person name="Hiltunen Thoren M."/>
            <person name="Johannesson H."/>
        </authorList>
    </citation>
    <scope>NUCLEOTIDE SEQUENCE</scope>
    <source>
        <strain evidence="3">CBS 118394</strain>
    </source>
</reference>
<gene>
    <name evidence="3" type="ORF">B0H66DRAFT_613972</name>
</gene>
<keyword evidence="4" id="KW-1185">Reference proteome</keyword>
<dbReference type="EMBL" id="JAUEDM010000001">
    <property type="protein sequence ID" value="KAK3331482.1"/>
    <property type="molecule type" value="Genomic_DNA"/>
</dbReference>
<sequence>MKTTLEKTFLLLTWALQLANAQQFDNFKTPKTGELCDVYLGNLRNQSKEPDICSDCILRVYTIQFSSPLGCYDEILQQFSSIKSKCGTAAATYTYTKTAYSTSPATDRVTPTTSTTRPGEVTSTTRTKASAKPTPPPLTLRPEIYRRAK</sequence>
<name>A0AAE0IV18_9PEZI</name>
<comment type="caution">
    <text evidence="3">The sequence shown here is derived from an EMBL/GenBank/DDBJ whole genome shotgun (WGS) entry which is preliminary data.</text>
</comment>
<evidence type="ECO:0000313" key="3">
    <source>
        <dbReference type="EMBL" id="KAK3331482.1"/>
    </source>
</evidence>
<feature type="region of interest" description="Disordered" evidence="1">
    <location>
        <begin position="102"/>
        <end position="149"/>
    </location>
</feature>
<organism evidence="3 4">
    <name type="scientific">Apodospora peruviana</name>
    <dbReference type="NCBI Taxonomy" id="516989"/>
    <lineage>
        <taxon>Eukaryota</taxon>
        <taxon>Fungi</taxon>
        <taxon>Dikarya</taxon>
        <taxon>Ascomycota</taxon>
        <taxon>Pezizomycotina</taxon>
        <taxon>Sordariomycetes</taxon>
        <taxon>Sordariomycetidae</taxon>
        <taxon>Sordariales</taxon>
        <taxon>Lasiosphaeriaceae</taxon>
        <taxon>Apodospora</taxon>
    </lineage>
</organism>
<accession>A0AAE0IV18</accession>
<dbReference type="Proteomes" id="UP001283341">
    <property type="component" value="Unassembled WGS sequence"/>
</dbReference>
<feature type="compositionally biased region" description="Low complexity" evidence="1">
    <location>
        <begin position="102"/>
        <end position="127"/>
    </location>
</feature>
<dbReference type="AlphaFoldDB" id="A0AAE0IV18"/>
<evidence type="ECO:0000256" key="1">
    <source>
        <dbReference type="SAM" id="MobiDB-lite"/>
    </source>
</evidence>
<protein>
    <submittedName>
        <fullName evidence="3">Uncharacterized protein</fullName>
    </submittedName>
</protein>
<feature type="signal peptide" evidence="2">
    <location>
        <begin position="1"/>
        <end position="21"/>
    </location>
</feature>
<reference evidence="3" key="2">
    <citation type="submission" date="2023-06" db="EMBL/GenBank/DDBJ databases">
        <authorList>
            <consortium name="Lawrence Berkeley National Laboratory"/>
            <person name="Haridas S."/>
            <person name="Hensen N."/>
            <person name="Bonometti L."/>
            <person name="Westerberg I."/>
            <person name="Brannstrom I.O."/>
            <person name="Guillou S."/>
            <person name="Cros-Aarteil S."/>
            <person name="Calhoun S."/>
            <person name="Kuo A."/>
            <person name="Mondo S."/>
            <person name="Pangilinan J."/>
            <person name="Riley R."/>
            <person name="Labutti K."/>
            <person name="Andreopoulos B."/>
            <person name="Lipzen A."/>
            <person name="Chen C."/>
            <person name="Yanf M."/>
            <person name="Daum C."/>
            <person name="Ng V."/>
            <person name="Clum A."/>
            <person name="Steindorff A."/>
            <person name="Ohm R."/>
            <person name="Martin F."/>
            <person name="Silar P."/>
            <person name="Natvig D."/>
            <person name="Lalanne C."/>
            <person name="Gautier V."/>
            <person name="Ament-Velasquez S.L."/>
            <person name="Kruys A."/>
            <person name="Hutchinson M.I."/>
            <person name="Powell A.J."/>
            <person name="Barry K."/>
            <person name="Miller A.N."/>
            <person name="Grigoriev I.V."/>
            <person name="Debuchy R."/>
            <person name="Gladieux P."/>
            <person name="Thoren M.H."/>
            <person name="Johannesson H."/>
        </authorList>
    </citation>
    <scope>NUCLEOTIDE SEQUENCE</scope>
    <source>
        <strain evidence="3">CBS 118394</strain>
    </source>
</reference>